<keyword evidence="2" id="KW-1185">Reference proteome</keyword>
<dbReference type="AlphaFoldDB" id="A0A0M0JYN5"/>
<dbReference type="EMBL" id="JWZX01001963">
    <property type="protein sequence ID" value="KOO31670.1"/>
    <property type="molecule type" value="Genomic_DNA"/>
</dbReference>
<gene>
    <name evidence="1" type="ORF">Ctob_008928</name>
</gene>
<proteinExistence type="predicted"/>
<protein>
    <submittedName>
        <fullName evidence="1">Uncharacterized protein</fullName>
    </submittedName>
</protein>
<evidence type="ECO:0000313" key="1">
    <source>
        <dbReference type="EMBL" id="KOO31670.1"/>
    </source>
</evidence>
<reference evidence="2" key="1">
    <citation type="journal article" date="2015" name="PLoS Genet.">
        <title>Genome Sequence and Transcriptome Analyses of Chrysochromulina tobin: Metabolic Tools for Enhanced Algal Fitness in the Prominent Order Prymnesiales (Haptophyceae).</title>
        <authorList>
            <person name="Hovde B.T."/>
            <person name="Deodato C.R."/>
            <person name="Hunsperger H.M."/>
            <person name="Ryken S.A."/>
            <person name="Yost W."/>
            <person name="Jha R.K."/>
            <person name="Patterson J."/>
            <person name="Monnat R.J. Jr."/>
            <person name="Barlow S.B."/>
            <person name="Starkenburg S.R."/>
            <person name="Cattolico R.A."/>
        </authorList>
    </citation>
    <scope>NUCLEOTIDE SEQUENCE</scope>
    <source>
        <strain evidence="2">CCMP291</strain>
    </source>
</reference>
<evidence type="ECO:0000313" key="2">
    <source>
        <dbReference type="Proteomes" id="UP000037460"/>
    </source>
</evidence>
<accession>A0A0M0JYN5</accession>
<organism evidence="1 2">
    <name type="scientific">Chrysochromulina tobinii</name>
    <dbReference type="NCBI Taxonomy" id="1460289"/>
    <lineage>
        <taxon>Eukaryota</taxon>
        <taxon>Haptista</taxon>
        <taxon>Haptophyta</taxon>
        <taxon>Prymnesiophyceae</taxon>
        <taxon>Prymnesiales</taxon>
        <taxon>Chrysochromulinaceae</taxon>
        <taxon>Chrysochromulina</taxon>
    </lineage>
</organism>
<sequence length="269" mass="29453">MMVQSCGQEFAITVPDGVHGGCLLDVDVPIDEGNLGGGAPPSSPSSVIVVVPNGCYEGDEFTVAFNEREFNVCVPLGCKGGDEIELEVPHDEEELAQQRPPEGPEQLLGMRAMVCGLVSNTLLNSRKGTLVSYDASTMLFRLAIDSMYPHVFIRRENLLPLPWEEEPDDSNNEEPVQAPPAGIHYVGDRVLVERSNGRKSLATVVEYDEGFETFTVDVGNGILKYGVEESYITPHETSREWVGPAHRVNGAWQGFFVGRRVTAEEQCLT</sequence>
<name>A0A0M0JYN5_9EUKA</name>
<dbReference type="Proteomes" id="UP000037460">
    <property type="component" value="Unassembled WGS sequence"/>
</dbReference>
<comment type="caution">
    <text evidence="1">The sequence shown here is derived from an EMBL/GenBank/DDBJ whole genome shotgun (WGS) entry which is preliminary data.</text>
</comment>